<dbReference type="NCBIfam" id="NF003191">
    <property type="entry name" value="PRK04164.1-2"/>
    <property type="match status" value="1"/>
</dbReference>
<evidence type="ECO:0000313" key="9">
    <source>
        <dbReference type="EMBL" id="MBN1572260.1"/>
    </source>
</evidence>
<dbReference type="InterPro" id="IPR044035">
    <property type="entry name" value="DUF5698"/>
</dbReference>
<dbReference type="Gene3D" id="3.30.70.120">
    <property type="match status" value="1"/>
</dbReference>
<keyword evidence="5 6" id="KW-0472">Membrane</keyword>
<reference evidence="9" key="1">
    <citation type="journal article" date="2021" name="Environ. Microbiol.">
        <title>Genomic characterization of three novel Desulfobacterota classes expand the metabolic and phylogenetic diversity of the phylum.</title>
        <authorList>
            <person name="Murphy C.L."/>
            <person name="Biggerstaff J."/>
            <person name="Eichhorn A."/>
            <person name="Ewing E."/>
            <person name="Shahan R."/>
            <person name="Soriano D."/>
            <person name="Stewart S."/>
            <person name="VanMol K."/>
            <person name="Walker R."/>
            <person name="Walters P."/>
            <person name="Elshahed M.S."/>
            <person name="Youssef N.H."/>
        </authorList>
    </citation>
    <scope>NUCLEOTIDE SEQUENCE</scope>
    <source>
        <strain evidence="9">Zod_Metabat.24</strain>
    </source>
</reference>
<gene>
    <name evidence="9" type="ORF">JW984_03580</name>
</gene>
<keyword evidence="3 6" id="KW-0812">Transmembrane</keyword>
<dbReference type="GO" id="GO:0005886">
    <property type="term" value="C:plasma membrane"/>
    <property type="evidence" value="ECO:0007669"/>
    <property type="project" value="UniProtKB-SubCell"/>
</dbReference>
<evidence type="ECO:0000256" key="3">
    <source>
        <dbReference type="ARBA" id="ARBA00022692"/>
    </source>
</evidence>
<reference evidence="9" key="2">
    <citation type="submission" date="2021-01" db="EMBL/GenBank/DDBJ databases">
        <authorList>
            <person name="Hahn C.R."/>
            <person name="Youssef N.H."/>
            <person name="Elshahed M."/>
        </authorList>
    </citation>
    <scope>NUCLEOTIDE SEQUENCE</scope>
    <source>
        <strain evidence="9">Zod_Metabat.24</strain>
    </source>
</reference>
<feature type="transmembrane region" description="Helical" evidence="6">
    <location>
        <begin position="41"/>
        <end position="62"/>
    </location>
</feature>
<dbReference type="AlphaFoldDB" id="A0A9D8KB44"/>
<proteinExistence type="inferred from homology"/>
<evidence type="ECO:0000256" key="1">
    <source>
        <dbReference type="ARBA" id="ARBA00004651"/>
    </source>
</evidence>
<feature type="domain" description="DUF5698" evidence="8">
    <location>
        <begin position="29"/>
        <end position="86"/>
    </location>
</feature>
<dbReference type="Pfam" id="PF18955">
    <property type="entry name" value="DUF5698"/>
    <property type="match status" value="1"/>
</dbReference>
<keyword evidence="4 6" id="KW-1133">Transmembrane helix</keyword>
<keyword evidence="2 6" id="KW-1003">Cell membrane</keyword>
<dbReference type="InterPro" id="IPR019264">
    <property type="entry name" value="DUF2179"/>
</dbReference>
<sequence>MFGDTTFLGTVMVPILICVARIADVTLGTIRIIYVSKGMKILASILGFFEILIWLFAIGQIMGNLTNLVNYFAYAVGFSVGVFVGIAIEEKLSLGILMLRIITRKDAAELADFLKSAGFGVTTVDANGIYGPVKVIFTIIQRKELLNITEIIKKFNPNAVYSVEDVRYVSRDPFSSNHLLKKDFLGLFRFFRKGK</sequence>
<feature type="transmembrane region" description="Helical" evidence="6">
    <location>
        <begin position="12"/>
        <end position="34"/>
    </location>
</feature>
<evidence type="ECO:0000259" key="7">
    <source>
        <dbReference type="Pfam" id="PF10035"/>
    </source>
</evidence>
<dbReference type="PANTHER" id="PTHR40060">
    <property type="entry name" value="UPF0316 PROTEIN YEBE"/>
    <property type="match status" value="1"/>
</dbReference>
<comment type="caution">
    <text evidence="9">The sequence shown here is derived from an EMBL/GenBank/DDBJ whole genome shotgun (WGS) entry which is preliminary data.</text>
</comment>
<dbReference type="CDD" id="cd16381">
    <property type="entry name" value="YitT_C_like_1"/>
    <property type="match status" value="1"/>
</dbReference>
<evidence type="ECO:0000256" key="5">
    <source>
        <dbReference type="ARBA" id="ARBA00023136"/>
    </source>
</evidence>
<evidence type="ECO:0000256" key="6">
    <source>
        <dbReference type="HAMAP-Rule" id="MF_01515"/>
    </source>
</evidence>
<feature type="domain" description="DUF2179" evidence="7">
    <location>
        <begin position="119"/>
        <end position="169"/>
    </location>
</feature>
<dbReference type="EMBL" id="JAFGIX010000018">
    <property type="protein sequence ID" value="MBN1572260.1"/>
    <property type="molecule type" value="Genomic_DNA"/>
</dbReference>
<dbReference type="Proteomes" id="UP000809273">
    <property type="component" value="Unassembled WGS sequence"/>
</dbReference>
<organism evidence="9 10">
    <name type="scientific">Candidatus Zymogenus saltonus</name>
    <dbReference type="NCBI Taxonomy" id="2844893"/>
    <lineage>
        <taxon>Bacteria</taxon>
        <taxon>Deltaproteobacteria</taxon>
        <taxon>Candidatus Zymogenia</taxon>
        <taxon>Candidatus Zymogeniales</taxon>
        <taxon>Candidatus Zymogenaceae</taxon>
        <taxon>Candidatus Zymogenus</taxon>
    </lineage>
</organism>
<protein>
    <recommendedName>
        <fullName evidence="6">UPF0316 protein JW984_03580</fullName>
    </recommendedName>
</protein>
<evidence type="ECO:0000256" key="2">
    <source>
        <dbReference type="ARBA" id="ARBA00022475"/>
    </source>
</evidence>
<dbReference type="HAMAP" id="MF_01515">
    <property type="entry name" value="UPF0316"/>
    <property type="match status" value="1"/>
</dbReference>
<evidence type="ECO:0000313" key="10">
    <source>
        <dbReference type="Proteomes" id="UP000809273"/>
    </source>
</evidence>
<dbReference type="PANTHER" id="PTHR40060:SF1">
    <property type="entry name" value="UPF0316 PROTEIN YEBE"/>
    <property type="match status" value="1"/>
</dbReference>
<evidence type="ECO:0000259" key="8">
    <source>
        <dbReference type="Pfam" id="PF18955"/>
    </source>
</evidence>
<dbReference type="Pfam" id="PF10035">
    <property type="entry name" value="DUF2179"/>
    <property type="match status" value="1"/>
</dbReference>
<name>A0A9D8KB44_9DELT</name>
<comment type="subcellular location">
    <subcellularLocation>
        <location evidence="1 6">Cell membrane</location>
        <topology evidence="1 6">Multi-pass membrane protein</topology>
    </subcellularLocation>
</comment>
<dbReference type="InterPro" id="IPR015867">
    <property type="entry name" value="N-reg_PII/ATP_PRibTrfase_C"/>
</dbReference>
<comment type="similarity">
    <text evidence="6">Belongs to the UPF0316 family.</text>
</comment>
<dbReference type="InterPro" id="IPR022930">
    <property type="entry name" value="UPF0316"/>
</dbReference>
<feature type="transmembrane region" description="Helical" evidence="6">
    <location>
        <begin position="68"/>
        <end position="88"/>
    </location>
</feature>
<accession>A0A9D8KB44</accession>
<evidence type="ECO:0000256" key="4">
    <source>
        <dbReference type="ARBA" id="ARBA00022989"/>
    </source>
</evidence>